<keyword evidence="2" id="KW-1185">Reference proteome</keyword>
<reference evidence="1 2" key="1">
    <citation type="journal article" date="2018" name="Nat. Genet.">
        <title>The Rosa genome provides new insights in the design of modern roses.</title>
        <authorList>
            <person name="Bendahmane M."/>
        </authorList>
    </citation>
    <scope>NUCLEOTIDE SEQUENCE [LARGE SCALE GENOMIC DNA]</scope>
    <source>
        <strain evidence="2">cv. Old Blush</strain>
    </source>
</reference>
<dbReference type="Proteomes" id="UP000238479">
    <property type="component" value="Chromosome 2"/>
</dbReference>
<comment type="caution">
    <text evidence="1">The sequence shown here is derived from an EMBL/GenBank/DDBJ whole genome shotgun (WGS) entry which is preliminary data.</text>
</comment>
<accession>A0A2P6RVV3</accession>
<evidence type="ECO:0000313" key="2">
    <source>
        <dbReference type="Proteomes" id="UP000238479"/>
    </source>
</evidence>
<proteinExistence type="predicted"/>
<evidence type="ECO:0000313" key="1">
    <source>
        <dbReference type="EMBL" id="PRQ50557.1"/>
    </source>
</evidence>
<protein>
    <submittedName>
        <fullName evidence="1">Uncharacterized protein</fullName>
    </submittedName>
</protein>
<dbReference type="Gramene" id="PRQ50557">
    <property type="protein sequence ID" value="PRQ50557"/>
    <property type="gene ID" value="RchiOBHm_Chr2g0134551"/>
</dbReference>
<gene>
    <name evidence="1" type="ORF">RchiOBHm_Chr2g0134551</name>
</gene>
<sequence length="133" mass="15196">MEEDVLHPHLRYWPLKAITIIQAVIILSVDLRGHARQSLLQRQRVHRPNRESLSLMCLSGATQGAGVVHRQSHHLVEIRLRDCWLKQRVWIAVGCVSGSVSGRVSTRLQFQGCDWEQNCQGERRVPKVSCCSH</sequence>
<name>A0A2P6RVV3_ROSCH</name>
<dbReference type="EMBL" id="PDCK01000040">
    <property type="protein sequence ID" value="PRQ50557.1"/>
    <property type="molecule type" value="Genomic_DNA"/>
</dbReference>
<dbReference type="AlphaFoldDB" id="A0A2P6RVV3"/>
<organism evidence="1 2">
    <name type="scientific">Rosa chinensis</name>
    <name type="common">China rose</name>
    <dbReference type="NCBI Taxonomy" id="74649"/>
    <lineage>
        <taxon>Eukaryota</taxon>
        <taxon>Viridiplantae</taxon>
        <taxon>Streptophyta</taxon>
        <taxon>Embryophyta</taxon>
        <taxon>Tracheophyta</taxon>
        <taxon>Spermatophyta</taxon>
        <taxon>Magnoliopsida</taxon>
        <taxon>eudicotyledons</taxon>
        <taxon>Gunneridae</taxon>
        <taxon>Pentapetalae</taxon>
        <taxon>rosids</taxon>
        <taxon>fabids</taxon>
        <taxon>Rosales</taxon>
        <taxon>Rosaceae</taxon>
        <taxon>Rosoideae</taxon>
        <taxon>Rosoideae incertae sedis</taxon>
        <taxon>Rosa</taxon>
    </lineage>
</organism>